<accession>A0ACC2PDA7</accession>
<dbReference type="Proteomes" id="UP001239111">
    <property type="component" value="Chromosome 2"/>
</dbReference>
<reference evidence="1" key="1">
    <citation type="submission" date="2023-04" db="EMBL/GenBank/DDBJ databases">
        <title>A chromosome-level genome assembly of the parasitoid wasp Eretmocerus hayati.</title>
        <authorList>
            <person name="Zhong Y."/>
            <person name="Liu S."/>
            <person name="Liu Y."/>
        </authorList>
    </citation>
    <scope>NUCLEOTIDE SEQUENCE</scope>
    <source>
        <strain evidence="1">ZJU_SS_LIU_2023</strain>
    </source>
</reference>
<sequence>MPDFNDTALETQLRRYLYLGKETPVFQPGHWFSHDYYEIKNIPSVEELAVNPLKHDVIISSIIETQEKELVQNPETLVFTLAVCAQQEKNEILRQKAYDAVQKICKSPEHFILFIKFCSKIKKESGTSKSGWGHGWRRVVKDWYLSKSPMELAKIVTQYKSRYGWKHKDIFKLAHITSTDADKKLIITYTMFGLEKAKLVNTGNPLSESQEELIKFFQSIEDFKHCEDENSSAAMIDSLDLSLDHVPGHMLKSEEVWNSLVSKMSLTEMLTNLQRVHNLGFLNQNGVILPKVIDLMTEQNVSKEKIHPAVFLVTLRNYENCGKPLSFEKRKMKEQAKKPLPPPPPVNKKVCDALNKLLCLSFLHIQPTNVHYMVAINTNKALRESGCWHSGNVNAAEAGALIALSLLRAEKSVIISTFRDDRIECIDVDVNSTLVQLMKKLEPTNVEIADLGKPILWAADKKKSVDVFINIVDQISLKSDGSEDAIKSYRSKMSLPNAKLVNCALCSSTVYKKESYDKNILSICGFDDKVPKIIEAFARSYF</sequence>
<evidence type="ECO:0000313" key="1">
    <source>
        <dbReference type="EMBL" id="KAJ8681437.1"/>
    </source>
</evidence>
<name>A0ACC2PDA7_9HYME</name>
<organism evidence="1 2">
    <name type="scientific">Eretmocerus hayati</name>
    <dbReference type="NCBI Taxonomy" id="131215"/>
    <lineage>
        <taxon>Eukaryota</taxon>
        <taxon>Metazoa</taxon>
        <taxon>Ecdysozoa</taxon>
        <taxon>Arthropoda</taxon>
        <taxon>Hexapoda</taxon>
        <taxon>Insecta</taxon>
        <taxon>Pterygota</taxon>
        <taxon>Neoptera</taxon>
        <taxon>Endopterygota</taxon>
        <taxon>Hymenoptera</taxon>
        <taxon>Apocrita</taxon>
        <taxon>Proctotrupomorpha</taxon>
        <taxon>Chalcidoidea</taxon>
        <taxon>Aphelinidae</taxon>
        <taxon>Aphelininae</taxon>
        <taxon>Eretmocerus</taxon>
    </lineage>
</organism>
<keyword evidence="2" id="KW-1185">Reference proteome</keyword>
<gene>
    <name evidence="1" type="ORF">QAD02_017224</name>
</gene>
<proteinExistence type="predicted"/>
<comment type="caution">
    <text evidence="1">The sequence shown here is derived from an EMBL/GenBank/DDBJ whole genome shotgun (WGS) entry which is preliminary data.</text>
</comment>
<evidence type="ECO:0000313" key="2">
    <source>
        <dbReference type="Proteomes" id="UP001239111"/>
    </source>
</evidence>
<dbReference type="EMBL" id="CM056742">
    <property type="protein sequence ID" value="KAJ8681437.1"/>
    <property type="molecule type" value="Genomic_DNA"/>
</dbReference>
<protein>
    <submittedName>
        <fullName evidence="1">Uncharacterized protein</fullName>
    </submittedName>
</protein>